<reference evidence="2" key="1">
    <citation type="submission" date="2023-03" db="EMBL/GenBank/DDBJ databases">
        <title>Massive genome expansion in bonnet fungi (Mycena s.s.) driven by repeated elements and novel gene families across ecological guilds.</title>
        <authorList>
            <consortium name="Lawrence Berkeley National Laboratory"/>
            <person name="Harder C.B."/>
            <person name="Miyauchi S."/>
            <person name="Viragh M."/>
            <person name="Kuo A."/>
            <person name="Thoen E."/>
            <person name="Andreopoulos B."/>
            <person name="Lu D."/>
            <person name="Skrede I."/>
            <person name="Drula E."/>
            <person name="Henrissat B."/>
            <person name="Morin E."/>
            <person name="Kohler A."/>
            <person name="Barry K."/>
            <person name="LaButti K."/>
            <person name="Morin E."/>
            <person name="Salamov A."/>
            <person name="Lipzen A."/>
            <person name="Mereny Z."/>
            <person name="Hegedus B."/>
            <person name="Baldrian P."/>
            <person name="Stursova M."/>
            <person name="Weitz H."/>
            <person name="Taylor A."/>
            <person name="Grigoriev I.V."/>
            <person name="Nagy L.G."/>
            <person name="Martin F."/>
            <person name="Kauserud H."/>
        </authorList>
    </citation>
    <scope>NUCLEOTIDE SEQUENCE</scope>
    <source>
        <strain evidence="2">CBHHK188m</strain>
    </source>
</reference>
<feature type="transmembrane region" description="Helical" evidence="1">
    <location>
        <begin position="179"/>
        <end position="203"/>
    </location>
</feature>
<sequence length="253" mass="27304">MIQRQTRPALICWAASRKIADAARGRKRCPLHPASNPTARSSHGPYGPPRLVYYYFPQFFRSSLARPTCSAPPFGAVKTAVPGLSALFLTSASGASLSMSFSAGPHRLRCFHGLSRSWLSFPRSSVFAALFKNVRHLLAPPPTPPPVCHHLSSDPTFVSEPPRGIVVQSFASLGLVHVLSIPTAVAILFEIMTVGFITLLPAFRQVTLGRTSSVKFLKGCQFEAAAMGRRGRGGKAESIRMVYGIDGGELSEI</sequence>
<dbReference type="EMBL" id="JARJLG010000053">
    <property type="protein sequence ID" value="KAJ7758993.1"/>
    <property type="molecule type" value="Genomic_DNA"/>
</dbReference>
<comment type="caution">
    <text evidence="2">The sequence shown here is derived from an EMBL/GenBank/DDBJ whole genome shotgun (WGS) entry which is preliminary data.</text>
</comment>
<proteinExistence type="predicted"/>
<evidence type="ECO:0000313" key="3">
    <source>
        <dbReference type="Proteomes" id="UP001215280"/>
    </source>
</evidence>
<gene>
    <name evidence="2" type="ORF">DFH07DRAFT_1024008</name>
</gene>
<keyword evidence="1" id="KW-1133">Transmembrane helix</keyword>
<evidence type="ECO:0000313" key="2">
    <source>
        <dbReference type="EMBL" id="KAJ7758993.1"/>
    </source>
</evidence>
<keyword evidence="1" id="KW-0812">Transmembrane</keyword>
<dbReference type="Proteomes" id="UP001215280">
    <property type="component" value="Unassembled WGS sequence"/>
</dbReference>
<protein>
    <recommendedName>
        <fullName evidence="4">Transmembrane protein</fullName>
    </recommendedName>
</protein>
<organism evidence="2 3">
    <name type="scientific">Mycena maculata</name>
    <dbReference type="NCBI Taxonomy" id="230809"/>
    <lineage>
        <taxon>Eukaryota</taxon>
        <taxon>Fungi</taxon>
        <taxon>Dikarya</taxon>
        <taxon>Basidiomycota</taxon>
        <taxon>Agaricomycotina</taxon>
        <taxon>Agaricomycetes</taxon>
        <taxon>Agaricomycetidae</taxon>
        <taxon>Agaricales</taxon>
        <taxon>Marasmiineae</taxon>
        <taxon>Mycenaceae</taxon>
        <taxon>Mycena</taxon>
    </lineage>
</organism>
<accession>A0AAD7J9E7</accession>
<keyword evidence="1" id="KW-0472">Membrane</keyword>
<evidence type="ECO:0008006" key="4">
    <source>
        <dbReference type="Google" id="ProtNLM"/>
    </source>
</evidence>
<evidence type="ECO:0000256" key="1">
    <source>
        <dbReference type="SAM" id="Phobius"/>
    </source>
</evidence>
<dbReference type="AlphaFoldDB" id="A0AAD7J9E7"/>
<keyword evidence="3" id="KW-1185">Reference proteome</keyword>
<name>A0AAD7J9E7_9AGAR</name>